<evidence type="ECO:0000313" key="2">
    <source>
        <dbReference type="Proteomes" id="UP001497535"/>
    </source>
</evidence>
<evidence type="ECO:0000313" key="1">
    <source>
        <dbReference type="EMBL" id="CAK5017432.1"/>
    </source>
</evidence>
<gene>
    <name evidence="1" type="ORF">MENTE1834_LOCUS3514</name>
</gene>
<accession>A0ACB0XTW9</accession>
<dbReference type="EMBL" id="CAVMJV010000003">
    <property type="protein sequence ID" value="CAK5017432.1"/>
    <property type="molecule type" value="Genomic_DNA"/>
</dbReference>
<protein>
    <submittedName>
        <fullName evidence="1">Uncharacterized protein</fullName>
    </submittedName>
</protein>
<name>A0ACB0XTW9_MELEN</name>
<dbReference type="Proteomes" id="UP001497535">
    <property type="component" value="Unassembled WGS sequence"/>
</dbReference>
<comment type="caution">
    <text evidence="1">The sequence shown here is derived from an EMBL/GenBank/DDBJ whole genome shotgun (WGS) entry which is preliminary data.</text>
</comment>
<keyword evidence="2" id="KW-1185">Reference proteome</keyword>
<reference evidence="1" key="1">
    <citation type="submission" date="2023-11" db="EMBL/GenBank/DDBJ databases">
        <authorList>
            <person name="Poullet M."/>
        </authorList>
    </citation>
    <scope>NUCLEOTIDE SEQUENCE</scope>
    <source>
        <strain evidence="1">E1834</strain>
    </source>
</reference>
<organism evidence="1 2">
    <name type="scientific">Meloidogyne enterolobii</name>
    <name type="common">Root-knot nematode worm</name>
    <name type="synonym">Meloidogyne mayaguensis</name>
    <dbReference type="NCBI Taxonomy" id="390850"/>
    <lineage>
        <taxon>Eukaryota</taxon>
        <taxon>Metazoa</taxon>
        <taxon>Ecdysozoa</taxon>
        <taxon>Nematoda</taxon>
        <taxon>Chromadorea</taxon>
        <taxon>Rhabditida</taxon>
        <taxon>Tylenchina</taxon>
        <taxon>Tylenchomorpha</taxon>
        <taxon>Tylenchoidea</taxon>
        <taxon>Meloidogynidae</taxon>
        <taxon>Meloidogyninae</taxon>
        <taxon>Meloidogyne</taxon>
    </lineage>
</organism>
<proteinExistence type="predicted"/>
<sequence length="57" mass="5785">MPPTFVPQMTGMIGGGPFGGGITGGVSSQFSLGSQSVQQGAPPFSQQPPQVFSLINF</sequence>